<evidence type="ECO:0000313" key="19">
    <source>
        <dbReference type="Proteomes" id="UP000276770"/>
    </source>
</evidence>
<feature type="transmembrane region" description="Helical" evidence="16">
    <location>
        <begin position="417"/>
        <end position="439"/>
    </location>
</feature>
<evidence type="ECO:0000256" key="10">
    <source>
        <dbReference type="ARBA" id="ARBA00037408"/>
    </source>
</evidence>
<name>A0A3L7K2P2_9BACI</name>
<protein>
    <recommendedName>
        <fullName evidence="11">Hyaluronan synthase</fullName>
        <ecNumber evidence="4">2.4.1.212</ecNumber>
    </recommendedName>
    <alternativeName>
        <fullName evidence="13">Hyaluronate synthase</fullName>
    </alternativeName>
    <alternativeName>
        <fullName evidence="12">Hyaluronic acid synthase</fullName>
    </alternativeName>
</protein>
<comment type="similarity">
    <text evidence="3">Belongs to the NodC/HAS family.</text>
</comment>
<sequence length="452" mass="51368">MAKVEQDLSNVTDGKTIQTKKKFSTKEKVFVITLFLLTVTALFYVNWTASSKLNLTIGVYGSVMIAYLLGKMLLSFRYQEVLADPPDLSVSVVIPSYNEEPQAVLGTIESIIKQDYPVHEIFVIDDGSKDVSAYHAVQKFKEDLLAGRGSFAASLKNDPSFKMPNLIVHRLPQNKGKRHAQIWAFERATGDVYITVDSDCTVFSNAVRELLKPLNDPEVTATTGHVNIRNREDNVLTRLIDMRYDNAFRVERAAHSVTNNVLVCSGPLSAYRREVVMKNLDHYGNQKFLGQQVQLGDDRCLTNYAIREGKTLYQSTARCITDAPTSLKTLIKQQNRWNKSFFRESMIALKIGLTKPNVLVWVMLEMFLWIAFGVSLVFSIYMTSTTMGWVMLIYYLAYVVISAYARNVFYAYKKPFTFLMAPIYGILFLVILCPMRFWALLTLRSTSWGTRG</sequence>
<dbReference type="AlphaFoldDB" id="A0A3L7K2P2"/>
<evidence type="ECO:0000256" key="7">
    <source>
        <dbReference type="ARBA" id="ARBA00022679"/>
    </source>
</evidence>
<keyword evidence="19" id="KW-1185">Reference proteome</keyword>
<evidence type="ECO:0000256" key="1">
    <source>
        <dbReference type="ARBA" id="ARBA00004236"/>
    </source>
</evidence>
<evidence type="ECO:0000256" key="5">
    <source>
        <dbReference type="ARBA" id="ARBA00022475"/>
    </source>
</evidence>
<accession>A0A3L7K2P2</accession>
<reference evidence="18 19" key="1">
    <citation type="submission" date="2018-10" db="EMBL/GenBank/DDBJ databases">
        <title>Falsibacillus sp. genome draft.</title>
        <authorList>
            <person name="Shi S."/>
        </authorList>
    </citation>
    <scope>NUCLEOTIDE SEQUENCE [LARGE SCALE GENOMIC DNA]</scope>
    <source>
        <strain evidence="18 19">GY 10110</strain>
    </source>
</reference>
<keyword evidence="7 18" id="KW-0808">Transferase</keyword>
<evidence type="ECO:0000256" key="13">
    <source>
        <dbReference type="ARBA" id="ARBA00043237"/>
    </source>
</evidence>
<evidence type="ECO:0000256" key="9">
    <source>
        <dbReference type="ARBA" id="ARBA00023136"/>
    </source>
</evidence>
<dbReference type="PANTHER" id="PTHR22913:SF12">
    <property type="entry name" value="MANNURONAN SYNTHASE"/>
    <property type="match status" value="1"/>
</dbReference>
<evidence type="ECO:0000259" key="17">
    <source>
        <dbReference type="Pfam" id="PF00535"/>
    </source>
</evidence>
<dbReference type="EC" id="2.4.1.212" evidence="4"/>
<evidence type="ECO:0000256" key="16">
    <source>
        <dbReference type="SAM" id="Phobius"/>
    </source>
</evidence>
<keyword evidence="8" id="KW-0972">Capsule biogenesis/degradation</keyword>
<dbReference type="Gene3D" id="3.90.550.10">
    <property type="entry name" value="Spore Coat Polysaccharide Biosynthesis Protein SpsA, Chain A"/>
    <property type="match status" value="1"/>
</dbReference>
<dbReference type="EMBL" id="RCVZ01000003">
    <property type="protein sequence ID" value="RLQ96644.1"/>
    <property type="molecule type" value="Genomic_DNA"/>
</dbReference>
<comment type="catalytic activity">
    <reaction evidence="14">
        <text>[hyaluronan](n) + UDP-N-acetyl-alpha-D-glucosamine = N-acetyl-beta-D-glucosaminyl-(1-&gt;4)-[hyaluronan](n) + UDP + H(+)</text>
        <dbReference type="Rhea" id="RHEA:20465"/>
        <dbReference type="Rhea" id="RHEA-COMP:12583"/>
        <dbReference type="Rhea" id="RHEA-COMP:12585"/>
        <dbReference type="ChEBI" id="CHEBI:15378"/>
        <dbReference type="ChEBI" id="CHEBI:57705"/>
        <dbReference type="ChEBI" id="CHEBI:58223"/>
        <dbReference type="ChEBI" id="CHEBI:132153"/>
        <dbReference type="ChEBI" id="CHEBI:132154"/>
        <dbReference type="EC" id="2.4.1.212"/>
    </reaction>
</comment>
<feature type="transmembrane region" description="Helical" evidence="16">
    <location>
        <begin position="387"/>
        <end position="405"/>
    </location>
</feature>
<comment type="caution">
    <text evidence="18">The sequence shown here is derived from an EMBL/GenBank/DDBJ whole genome shotgun (WGS) entry which is preliminary data.</text>
</comment>
<comment type="function">
    <text evidence="10">Glycosaminoglycan synthesis. The hyaluronic acid capsule is involved in the pathogenicity of group A Streptococci; it may be the major virulence determinant.</text>
</comment>
<gene>
    <name evidence="18" type="ORF">D9X91_05945</name>
</gene>
<evidence type="ECO:0000256" key="3">
    <source>
        <dbReference type="ARBA" id="ARBA00006782"/>
    </source>
</evidence>
<evidence type="ECO:0000256" key="6">
    <source>
        <dbReference type="ARBA" id="ARBA00022676"/>
    </source>
</evidence>
<dbReference type="GO" id="GO:0030213">
    <property type="term" value="P:hyaluronan biosynthetic process"/>
    <property type="evidence" value="ECO:0007669"/>
    <property type="project" value="TreeGrafter"/>
</dbReference>
<proteinExistence type="inferred from homology"/>
<dbReference type="OrthoDB" id="9766971at2"/>
<dbReference type="InterPro" id="IPR001173">
    <property type="entry name" value="Glyco_trans_2-like"/>
</dbReference>
<keyword evidence="16" id="KW-1133">Transmembrane helix</keyword>
<dbReference type="PANTHER" id="PTHR22913">
    <property type="entry name" value="HYALURONAN SYNTHASE"/>
    <property type="match status" value="1"/>
</dbReference>
<dbReference type="GO" id="GO:0005886">
    <property type="term" value="C:plasma membrane"/>
    <property type="evidence" value="ECO:0007669"/>
    <property type="project" value="UniProtKB-SubCell"/>
</dbReference>
<keyword evidence="5" id="KW-1003">Cell membrane</keyword>
<dbReference type="SUPFAM" id="SSF53448">
    <property type="entry name" value="Nucleotide-diphospho-sugar transferases"/>
    <property type="match status" value="1"/>
</dbReference>
<dbReference type="GO" id="GO:0050501">
    <property type="term" value="F:hyaluronan synthase activity"/>
    <property type="evidence" value="ECO:0007669"/>
    <property type="project" value="UniProtKB-EC"/>
</dbReference>
<comment type="pathway">
    <text evidence="2">Glycan biosynthesis; hyaluronan biosynthesis.</text>
</comment>
<evidence type="ECO:0000313" key="18">
    <source>
        <dbReference type="EMBL" id="RLQ96644.1"/>
    </source>
</evidence>
<keyword evidence="16" id="KW-0812">Transmembrane</keyword>
<keyword evidence="9 16" id="KW-0472">Membrane</keyword>
<dbReference type="Proteomes" id="UP000276770">
    <property type="component" value="Unassembled WGS sequence"/>
</dbReference>
<evidence type="ECO:0000256" key="11">
    <source>
        <dbReference type="ARBA" id="ARBA00040508"/>
    </source>
</evidence>
<evidence type="ECO:0000256" key="8">
    <source>
        <dbReference type="ARBA" id="ARBA00022903"/>
    </source>
</evidence>
<feature type="transmembrane region" description="Helical" evidence="16">
    <location>
        <begin position="358"/>
        <end position="381"/>
    </location>
</feature>
<evidence type="ECO:0000256" key="12">
    <source>
        <dbReference type="ARBA" id="ARBA00042148"/>
    </source>
</evidence>
<keyword evidence="6" id="KW-0328">Glycosyltransferase</keyword>
<dbReference type="InterPro" id="IPR029044">
    <property type="entry name" value="Nucleotide-diphossugar_trans"/>
</dbReference>
<evidence type="ECO:0000256" key="2">
    <source>
        <dbReference type="ARBA" id="ARBA00004698"/>
    </source>
</evidence>
<evidence type="ECO:0000256" key="14">
    <source>
        <dbReference type="ARBA" id="ARBA00047709"/>
    </source>
</evidence>
<comment type="subcellular location">
    <subcellularLocation>
        <location evidence="1">Cell membrane</location>
    </subcellularLocation>
</comment>
<comment type="catalytic activity">
    <reaction evidence="15">
        <text>N-acetyl-beta-D-glucosaminyl-(1-&gt;4)-[hyaluronan](n) + UDP-alpha-D-glucuronate = [hyaluronan](n+1) + UDP + H(+)</text>
        <dbReference type="Rhea" id="RHEA:12528"/>
        <dbReference type="Rhea" id="RHEA-COMP:12585"/>
        <dbReference type="Rhea" id="RHEA-COMP:12587"/>
        <dbReference type="ChEBI" id="CHEBI:15378"/>
        <dbReference type="ChEBI" id="CHEBI:58052"/>
        <dbReference type="ChEBI" id="CHEBI:58223"/>
        <dbReference type="ChEBI" id="CHEBI:132153"/>
        <dbReference type="ChEBI" id="CHEBI:132154"/>
        <dbReference type="EC" id="2.4.1.212"/>
    </reaction>
</comment>
<feature type="transmembrane region" description="Helical" evidence="16">
    <location>
        <begin position="29"/>
        <end position="47"/>
    </location>
</feature>
<feature type="domain" description="Glycosyltransferase 2-like" evidence="17">
    <location>
        <begin position="91"/>
        <end position="278"/>
    </location>
</feature>
<organism evidence="18 19">
    <name type="scientific">Falsibacillus albus</name>
    <dbReference type="NCBI Taxonomy" id="2478915"/>
    <lineage>
        <taxon>Bacteria</taxon>
        <taxon>Bacillati</taxon>
        <taxon>Bacillota</taxon>
        <taxon>Bacilli</taxon>
        <taxon>Bacillales</taxon>
        <taxon>Bacillaceae</taxon>
        <taxon>Falsibacillus</taxon>
    </lineage>
</organism>
<feature type="transmembrane region" description="Helical" evidence="16">
    <location>
        <begin position="53"/>
        <end position="70"/>
    </location>
</feature>
<evidence type="ECO:0000256" key="4">
    <source>
        <dbReference type="ARBA" id="ARBA00012207"/>
    </source>
</evidence>
<dbReference type="Pfam" id="PF00535">
    <property type="entry name" value="Glycos_transf_2"/>
    <property type="match status" value="1"/>
</dbReference>
<dbReference type="RefSeq" id="WP_121679665.1">
    <property type="nucleotide sequence ID" value="NZ_RCVZ01000003.1"/>
</dbReference>
<evidence type="ECO:0000256" key="15">
    <source>
        <dbReference type="ARBA" id="ARBA00048168"/>
    </source>
</evidence>
<dbReference type="GO" id="GO:0085029">
    <property type="term" value="P:extracellular matrix assembly"/>
    <property type="evidence" value="ECO:0007669"/>
    <property type="project" value="TreeGrafter"/>
</dbReference>